<dbReference type="WBParaSite" id="PTRK_0001467800.1">
    <property type="protein sequence ID" value="PTRK_0001467800.1"/>
    <property type="gene ID" value="PTRK_0001467800"/>
</dbReference>
<dbReference type="AlphaFoldDB" id="A0A0N5A059"/>
<evidence type="ECO:0000313" key="1">
    <source>
        <dbReference type="Proteomes" id="UP000038045"/>
    </source>
</evidence>
<name>A0A0N5A059_PARTI</name>
<reference evidence="2" key="1">
    <citation type="submission" date="2017-02" db="UniProtKB">
        <authorList>
            <consortium name="WormBaseParasite"/>
        </authorList>
    </citation>
    <scope>IDENTIFICATION</scope>
</reference>
<keyword evidence="1" id="KW-1185">Reference proteome</keyword>
<sequence length="205" mass="23972">MPGLKTILRDFIANSKCIQEIVRTESDLVIRFLETTSNEPVISNIVKFADFFKNLQNKTSKPIEENIFEKYLKKHVSYEYDKIQRNRVAHPPNEEKHKIPEIRQEHCEVLPVLSEEEKLEMEIGELLSELLEITKRLPSKLAECNDKVTASINLANKLSIKSLKTSSYEKQRFMYNMKKCDLLQEITEMVTQQTSAVKHFVRENL</sequence>
<dbReference type="Proteomes" id="UP000038045">
    <property type="component" value="Unplaced"/>
</dbReference>
<evidence type="ECO:0000313" key="2">
    <source>
        <dbReference type="WBParaSite" id="PTRK_0001467800.1"/>
    </source>
</evidence>
<organism evidence="1 2">
    <name type="scientific">Parastrongyloides trichosuri</name>
    <name type="common">Possum-specific nematode worm</name>
    <dbReference type="NCBI Taxonomy" id="131310"/>
    <lineage>
        <taxon>Eukaryota</taxon>
        <taxon>Metazoa</taxon>
        <taxon>Ecdysozoa</taxon>
        <taxon>Nematoda</taxon>
        <taxon>Chromadorea</taxon>
        <taxon>Rhabditida</taxon>
        <taxon>Tylenchina</taxon>
        <taxon>Panagrolaimomorpha</taxon>
        <taxon>Strongyloidoidea</taxon>
        <taxon>Strongyloididae</taxon>
        <taxon>Parastrongyloides</taxon>
    </lineage>
</organism>
<proteinExistence type="predicted"/>
<protein>
    <submittedName>
        <fullName evidence="2">Spindle and kinetochore-associated protein 1</fullName>
    </submittedName>
</protein>
<accession>A0A0N5A059</accession>